<dbReference type="InterPro" id="IPR010763">
    <property type="entry name" value="DgaF"/>
</dbReference>
<dbReference type="Gene3D" id="3.20.20.70">
    <property type="entry name" value="Aldolase class I"/>
    <property type="match status" value="1"/>
</dbReference>
<reference evidence="2" key="1">
    <citation type="journal article" date="2019" name="Int. J. Syst. Evol. Microbiol.">
        <title>The Global Catalogue of Microorganisms (GCM) 10K type strain sequencing project: providing services to taxonomists for standard genome sequencing and annotation.</title>
        <authorList>
            <consortium name="The Broad Institute Genomics Platform"/>
            <consortium name="The Broad Institute Genome Sequencing Center for Infectious Disease"/>
            <person name="Wu L."/>
            <person name="Ma J."/>
        </authorList>
    </citation>
    <scope>NUCLEOTIDE SEQUENCE [LARGE SCALE GENOMIC DNA]</scope>
    <source>
        <strain evidence="2">CCUG 37257</strain>
    </source>
</reference>
<sequence>MKKIDKFFYKDRVALNVLANSIENAKEVYEAGEGKVLIGVLSKNYDTVEEAVTAMEKYDEAIHGAVSIGLGAGDNRQAAVVENIVKSYEGSHINQVFPSVGATRANQGEKESWINALVSPSGKVGYVTISTGPLSSNVGEQAVVPIESAIALVKDMGGHALKFFPMKGLAHQEEFRAVTKACAEADFALEPTGGIDLNNFEEILTIALEAGVPKVIPHVYSSIIDKETGKTNIEDVKKLLDVTKQLVSKYA</sequence>
<dbReference type="Proteomes" id="UP001595988">
    <property type="component" value="Unassembled WGS sequence"/>
</dbReference>
<organism evidence="1 2">
    <name type="scientific">Oceanobacillus aidingensis</name>
    <dbReference type="NCBI Taxonomy" id="645964"/>
    <lineage>
        <taxon>Bacteria</taxon>
        <taxon>Bacillati</taxon>
        <taxon>Bacillota</taxon>
        <taxon>Bacilli</taxon>
        <taxon>Bacillales</taxon>
        <taxon>Bacillaceae</taxon>
        <taxon>Oceanobacillus</taxon>
    </lineage>
</organism>
<evidence type="ECO:0000313" key="2">
    <source>
        <dbReference type="Proteomes" id="UP001595988"/>
    </source>
</evidence>
<dbReference type="EMBL" id="JBHSFT010000001">
    <property type="protein sequence ID" value="MFC4660744.1"/>
    <property type="molecule type" value="Genomic_DNA"/>
</dbReference>
<accession>A0ABV9JSK7</accession>
<dbReference type="NCBIfam" id="NF047796">
    <property type="entry name" value="DhDoxPGlucAldDagF"/>
    <property type="match status" value="1"/>
</dbReference>
<gene>
    <name evidence="1" type="ORF">ACFO3P_00660</name>
</gene>
<dbReference type="NCBIfam" id="TIGR03581">
    <property type="entry name" value="EF_0839"/>
    <property type="match status" value="1"/>
</dbReference>
<evidence type="ECO:0000313" key="1">
    <source>
        <dbReference type="EMBL" id="MFC4660744.1"/>
    </source>
</evidence>
<dbReference type="Pfam" id="PF07071">
    <property type="entry name" value="KDGP_aldolase"/>
    <property type="match status" value="1"/>
</dbReference>
<name>A0ABV9JSK7_9BACI</name>
<protein>
    <submittedName>
        <fullName evidence="1">KDGP aldolase family protein</fullName>
    </submittedName>
</protein>
<dbReference type="RefSeq" id="WP_379542063.1">
    <property type="nucleotide sequence ID" value="NZ_JBHSFT010000001.1"/>
</dbReference>
<comment type="caution">
    <text evidence="1">The sequence shown here is derived from an EMBL/GenBank/DDBJ whole genome shotgun (WGS) entry which is preliminary data.</text>
</comment>
<keyword evidence="2" id="KW-1185">Reference proteome</keyword>
<dbReference type="InterPro" id="IPR013785">
    <property type="entry name" value="Aldolase_TIM"/>
</dbReference>
<proteinExistence type="predicted"/>